<reference evidence="1" key="1">
    <citation type="submission" date="2019-05" db="EMBL/GenBank/DDBJ databases">
        <authorList>
            <person name="Naeem R."/>
            <person name="Antony C."/>
            <person name="Guan Q."/>
        </authorList>
    </citation>
    <scope>NUCLEOTIDE SEQUENCE</scope>
    <source>
        <strain evidence="1">2</strain>
    </source>
</reference>
<dbReference type="AlphaFoldDB" id="A0A653ERT6"/>
<protein>
    <submittedName>
        <fullName evidence="1">Uncharacterized protein</fullName>
    </submittedName>
</protein>
<gene>
    <name evidence="1" type="ORF">BIN_B_03442</name>
</gene>
<dbReference type="EMBL" id="LR589101">
    <property type="protein sequence ID" value="VTP00265.1"/>
    <property type="molecule type" value="Genomic_DNA"/>
</dbReference>
<sequence>MTALLDVNVLIALGWRKPCSAHGGAEMVYVVVLEWMGDNAGH</sequence>
<organism evidence="1">
    <name type="scientific">Mycobacterium riyadhense</name>
    <dbReference type="NCBI Taxonomy" id="486698"/>
    <lineage>
        <taxon>Bacteria</taxon>
        <taxon>Bacillati</taxon>
        <taxon>Actinomycetota</taxon>
        <taxon>Actinomycetes</taxon>
        <taxon>Mycobacteriales</taxon>
        <taxon>Mycobacteriaceae</taxon>
        <taxon>Mycobacterium</taxon>
    </lineage>
</organism>
<name>A0A653ERT6_9MYCO</name>
<evidence type="ECO:0000313" key="1">
    <source>
        <dbReference type="EMBL" id="VTP00265.1"/>
    </source>
</evidence>
<accession>A0A653ERT6</accession>
<proteinExistence type="predicted"/>